<evidence type="ECO:0000256" key="8">
    <source>
        <dbReference type="ARBA" id="ARBA00023136"/>
    </source>
</evidence>
<evidence type="ECO:0000256" key="10">
    <source>
        <dbReference type="ARBA" id="ARBA00030775"/>
    </source>
</evidence>
<dbReference type="NCBIfam" id="TIGR02532">
    <property type="entry name" value="IV_pilin_GFxxxE"/>
    <property type="match status" value="1"/>
</dbReference>
<keyword evidence="8 11" id="KW-0472">Membrane</keyword>
<reference evidence="13 14" key="1">
    <citation type="submission" date="2013-02" db="EMBL/GenBank/DDBJ databases">
        <title>The Genome Sequence of Acinetobacter sp. NIPH 1859.</title>
        <authorList>
            <consortium name="The Broad Institute Genome Sequencing Platform"/>
            <consortium name="The Broad Institute Genome Sequencing Center for Infectious Disease"/>
            <person name="Cerqueira G."/>
            <person name="Feldgarden M."/>
            <person name="Courvalin P."/>
            <person name="Perichon B."/>
            <person name="Grillot-Courvalin C."/>
            <person name="Clermont D."/>
            <person name="Rocha E."/>
            <person name="Yoon E.-J."/>
            <person name="Nemec A."/>
            <person name="Walker B."/>
            <person name="Young S.K."/>
            <person name="Zeng Q."/>
            <person name="Gargeya S."/>
            <person name="Fitzgerald M."/>
            <person name="Haas B."/>
            <person name="Abouelleil A."/>
            <person name="Alvarado L."/>
            <person name="Arachchi H.M."/>
            <person name="Berlin A.M."/>
            <person name="Chapman S.B."/>
            <person name="Dewar J."/>
            <person name="Goldberg J."/>
            <person name="Griggs A."/>
            <person name="Gujja S."/>
            <person name="Hansen M."/>
            <person name="Howarth C."/>
            <person name="Imamovic A."/>
            <person name="Larimer J."/>
            <person name="McCowan C."/>
            <person name="Murphy C."/>
            <person name="Neiman D."/>
            <person name="Pearson M."/>
            <person name="Priest M."/>
            <person name="Roberts A."/>
            <person name="Saif S."/>
            <person name="Shea T."/>
            <person name="Sisk P."/>
            <person name="Sykes S."/>
            <person name="Wortman J."/>
            <person name="Nusbaum C."/>
            <person name="Birren B."/>
        </authorList>
    </citation>
    <scope>NUCLEOTIDE SEQUENCE [LARGE SCALE GENOMIC DNA]</scope>
    <source>
        <strain evidence="13 14">NIPH 1859</strain>
    </source>
</reference>
<dbReference type="InterPro" id="IPR022346">
    <property type="entry name" value="T2SS_GspH"/>
</dbReference>
<keyword evidence="3" id="KW-1003">Cell membrane</keyword>
<dbReference type="PROSITE" id="PS00409">
    <property type="entry name" value="PROKAR_NTER_METHYL"/>
    <property type="match status" value="1"/>
</dbReference>
<evidence type="ECO:0000259" key="12">
    <source>
        <dbReference type="Pfam" id="PF12019"/>
    </source>
</evidence>
<evidence type="ECO:0000256" key="9">
    <source>
        <dbReference type="ARBA" id="ARBA00025772"/>
    </source>
</evidence>
<dbReference type="GO" id="GO:0015627">
    <property type="term" value="C:type II protein secretion system complex"/>
    <property type="evidence" value="ECO:0007669"/>
    <property type="project" value="InterPro"/>
</dbReference>
<keyword evidence="5" id="KW-0997">Cell inner membrane</keyword>
<organism evidence="13 14">
    <name type="scientific">Acinetobacter colistiniresistens</name>
    <dbReference type="NCBI Taxonomy" id="280145"/>
    <lineage>
        <taxon>Bacteria</taxon>
        <taxon>Pseudomonadati</taxon>
        <taxon>Pseudomonadota</taxon>
        <taxon>Gammaproteobacteria</taxon>
        <taxon>Moraxellales</taxon>
        <taxon>Moraxellaceae</taxon>
        <taxon>Acinetobacter</taxon>
    </lineage>
</organism>
<dbReference type="InterPro" id="IPR045584">
    <property type="entry name" value="Pilin-like"/>
</dbReference>
<sequence length="162" mass="17582">MGKTRGFTLIELMVTIAVLVIITMMAIPLFKNMMVAQNFSKSTQELILTLNQARSKAVLERRQVQVILQPNSTSTPSANTDNQLAWMPSGQSILKTNLTTSVYFNLTGGVCFLDGGTPQKCISANNDTNIEICNMATGSDKKSKIVSISRMGTIQQTAEGTC</sequence>
<comment type="similarity">
    <text evidence="9">Belongs to the GSP H family.</text>
</comment>
<evidence type="ECO:0000256" key="2">
    <source>
        <dbReference type="ARBA" id="ARBA00021549"/>
    </source>
</evidence>
<evidence type="ECO:0000256" key="3">
    <source>
        <dbReference type="ARBA" id="ARBA00022475"/>
    </source>
</evidence>
<feature type="transmembrane region" description="Helical" evidence="11">
    <location>
        <begin position="6"/>
        <end position="30"/>
    </location>
</feature>
<evidence type="ECO:0000256" key="1">
    <source>
        <dbReference type="ARBA" id="ARBA00004377"/>
    </source>
</evidence>
<keyword evidence="6 11" id="KW-0812">Transmembrane</keyword>
<protein>
    <recommendedName>
        <fullName evidence="2">Type II secretion system protein H</fullName>
    </recommendedName>
    <alternativeName>
        <fullName evidence="10">General secretion pathway protein H</fullName>
    </alternativeName>
</protein>
<proteinExistence type="inferred from homology"/>
<evidence type="ECO:0000313" key="14">
    <source>
        <dbReference type="Proteomes" id="UP000013009"/>
    </source>
</evidence>
<keyword evidence="7 11" id="KW-1133">Transmembrane helix</keyword>
<keyword evidence="14" id="KW-1185">Reference proteome</keyword>
<comment type="caution">
    <text evidence="13">The sequence shown here is derived from an EMBL/GenBank/DDBJ whole genome shotgun (WGS) entry which is preliminary data.</text>
</comment>
<dbReference type="Pfam" id="PF07963">
    <property type="entry name" value="N_methyl"/>
    <property type="match status" value="1"/>
</dbReference>
<evidence type="ECO:0000256" key="6">
    <source>
        <dbReference type="ARBA" id="ARBA00022692"/>
    </source>
</evidence>
<accession>N9R3I1</accession>
<keyword evidence="4" id="KW-0488">Methylation</keyword>
<dbReference type="EMBL" id="APRZ01000019">
    <property type="protein sequence ID" value="ENX33185.1"/>
    <property type="molecule type" value="Genomic_DNA"/>
</dbReference>
<dbReference type="GO" id="GO:0015628">
    <property type="term" value="P:protein secretion by the type II secretion system"/>
    <property type="evidence" value="ECO:0007669"/>
    <property type="project" value="InterPro"/>
</dbReference>
<dbReference type="AlphaFoldDB" id="N9R3I1"/>
<feature type="domain" description="General secretion pathway GspH" evidence="12">
    <location>
        <begin position="43"/>
        <end position="152"/>
    </location>
</feature>
<evidence type="ECO:0000313" key="13">
    <source>
        <dbReference type="EMBL" id="ENX33185.1"/>
    </source>
</evidence>
<gene>
    <name evidence="13" type="ORF">F889_03124</name>
</gene>
<dbReference type="Proteomes" id="UP000013009">
    <property type="component" value="Unassembled WGS sequence"/>
</dbReference>
<evidence type="ECO:0000256" key="5">
    <source>
        <dbReference type="ARBA" id="ARBA00022519"/>
    </source>
</evidence>
<evidence type="ECO:0000256" key="11">
    <source>
        <dbReference type="SAM" id="Phobius"/>
    </source>
</evidence>
<evidence type="ECO:0000256" key="7">
    <source>
        <dbReference type="ARBA" id="ARBA00022989"/>
    </source>
</evidence>
<dbReference type="OrthoDB" id="5587184at2"/>
<dbReference type="HOGENOM" id="CLU_084761_2_1_6"/>
<comment type="subcellular location">
    <subcellularLocation>
        <location evidence="1">Cell inner membrane</location>
        <topology evidence="1">Single-pass membrane protein</topology>
    </subcellularLocation>
</comment>
<dbReference type="Gene3D" id="3.30.700.10">
    <property type="entry name" value="Glycoprotein, Type 4 Pilin"/>
    <property type="match status" value="1"/>
</dbReference>
<dbReference type="RefSeq" id="WP_005275873.1">
    <property type="nucleotide sequence ID" value="NZ_KB850195.1"/>
</dbReference>
<dbReference type="Pfam" id="PF12019">
    <property type="entry name" value="GspH"/>
    <property type="match status" value="1"/>
</dbReference>
<evidence type="ECO:0000256" key="4">
    <source>
        <dbReference type="ARBA" id="ARBA00022481"/>
    </source>
</evidence>
<name>N9R3I1_9GAMM</name>
<dbReference type="SUPFAM" id="SSF54523">
    <property type="entry name" value="Pili subunits"/>
    <property type="match status" value="1"/>
</dbReference>
<dbReference type="GO" id="GO:0005886">
    <property type="term" value="C:plasma membrane"/>
    <property type="evidence" value="ECO:0007669"/>
    <property type="project" value="UniProtKB-SubCell"/>
</dbReference>
<dbReference type="InterPro" id="IPR012902">
    <property type="entry name" value="N_methyl_site"/>
</dbReference>